<evidence type="ECO:0000256" key="2">
    <source>
        <dbReference type="ARBA" id="ARBA00006771"/>
    </source>
</evidence>
<keyword evidence="12" id="KW-1185">Reference proteome</keyword>
<dbReference type="Pfam" id="PF15884">
    <property type="entry name" value="QIL1"/>
    <property type="match status" value="1"/>
</dbReference>
<dbReference type="GO" id="GO:0044284">
    <property type="term" value="C:mitochondrial crista junction"/>
    <property type="evidence" value="ECO:0007669"/>
    <property type="project" value="TreeGrafter"/>
</dbReference>
<evidence type="ECO:0000256" key="10">
    <source>
        <dbReference type="SAM" id="SignalP"/>
    </source>
</evidence>
<comment type="subunit">
    <text evidence="8">Component of the mitochondrial contact site and cristae organizing system (MICOS) complex.</text>
</comment>
<dbReference type="AlphaFoldDB" id="A0A9P9YMH8"/>
<dbReference type="OrthoDB" id="7828865at2759"/>
<feature type="compositionally biased region" description="Basic and acidic residues" evidence="9">
    <location>
        <begin position="193"/>
        <end position="227"/>
    </location>
</feature>
<evidence type="ECO:0000313" key="12">
    <source>
        <dbReference type="Proteomes" id="UP001059596"/>
    </source>
</evidence>
<evidence type="ECO:0000256" key="4">
    <source>
        <dbReference type="ARBA" id="ARBA00022792"/>
    </source>
</evidence>
<organism evidence="11 12">
    <name type="scientific">Drosophila gunungcola</name>
    <name type="common">fruit fly</name>
    <dbReference type="NCBI Taxonomy" id="103775"/>
    <lineage>
        <taxon>Eukaryota</taxon>
        <taxon>Metazoa</taxon>
        <taxon>Ecdysozoa</taxon>
        <taxon>Arthropoda</taxon>
        <taxon>Hexapoda</taxon>
        <taxon>Insecta</taxon>
        <taxon>Pterygota</taxon>
        <taxon>Neoptera</taxon>
        <taxon>Endopterygota</taxon>
        <taxon>Diptera</taxon>
        <taxon>Brachycera</taxon>
        <taxon>Muscomorpha</taxon>
        <taxon>Ephydroidea</taxon>
        <taxon>Drosophilidae</taxon>
        <taxon>Drosophila</taxon>
        <taxon>Sophophora</taxon>
    </lineage>
</organism>
<keyword evidence="4 8" id="KW-0999">Mitochondrion inner membrane</keyword>
<evidence type="ECO:0000256" key="7">
    <source>
        <dbReference type="ARBA" id="ARBA00023136"/>
    </source>
</evidence>
<dbReference type="Proteomes" id="UP001059596">
    <property type="component" value="Unassembled WGS sequence"/>
</dbReference>
<dbReference type="EMBL" id="JAMKOV010000005">
    <property type="protein sequence ID" value="KAI8039646.1"/>
    <property type="molecule type" value="Genomic_DNA"/>
</dbReference>
<keyword evidence="5" id="KW-1133">Transmembrane helix</keyword>
<comment type="similarity">
    <text evidence="2 8">Belongs to the MICOS complex subunit Mic13 family.</text>
</comment>
<comment type="caution">
    <text evidence="11">The sequence shown here is derived from an EMBL/GenBank/DDBJ whole genome shotgun (WGS) entry which is preliminary data.</text>
</comment>
<comment type="function">
    <text evidence="8">Component of the MICOS complex, a large protein complex of the mitochondrial inner membrane that plays crucial roles in the maintenance of crista junctions, inner membrane architecture, and formation of contact sites to the outer membrane.</text>
</comment>
<comment type="subcellular location">
    <subcellularLocation>
        <location evidence="1 8">Mitochondrion inner membrane</location>
        <topology evidence="1 8">Single-pass membrane protein</topology>
    </subcellularLocation>
</comment>
<proteinExistence type="inferred from homology"/>
<name>A0A9P9YMH8_9MUSC</name>
<evidence type="ECO:0000256" key="9">
    <source>
        <dbReference type="SAM" id="MobiDB-lite"/>
    </source>
</evidence>
<evidence type="ECO:0000256" key="1">
    <source>
        <dbReference type="ARBA" id="ARBA00004434"/>
    </source>
</evidence>
<feature type="chain" id="PRO_5040394074" description="MICOS complex subunit MIC13" evidence="10">
    <location>
        <begin position="19"/>
        <end position="241"/>
    </location>
</feature>
<keyword evidence="3" id="KW-0812">Transmembrane</keyword>
<evidence type="ECO:0000256" key="3">
    <source>
        <dbReference type="ARBA" id="ARBA00022692"/>
    </source>
</evidence>
<protein>
    <recommendedName>
        <fullName evidence="8">MICOS complex subunit MIC13</fullName>
    </recommendedName>
</protein>
<keyword evidence="6 8" id="KW-0496">Mitochondrion</keyword>
<dbReference type="PANTHER" id="PTHR31816:SF3">
    <property type="entry name" value="MICOS COMPLEX SUBUNIT MIC13"/>
    <property type="match status" value="1"/>
</dbReference>
<keyword evidence="7" id="KW-0472">Membrane</keyword>
<feature type="region of interest" description="Disordered" evidence="9">
    <location>
        <begin position="193"/>
        <end position="241"/>
    </location>
</feature>
<reference evidence="11" key="1">
    <citation type="journal article" date="2023" name="Genome Biol. Evol.">
        <title>Long-read-based Genome Assembly of Drosophila gunungcola Reveals Fewer Chemosensory Genes in Flower-breeding Species.</title>
        <authorList>
            <person name="Negi A."/>
            <person name="Liao B.Y."/>
            <person name="Yeh S.D."/>
        </authorList>
    </citation>
    <scope>NUCLEOTIDE SEQUENCE</scope>
    <source>
        <strain evidence="11">Sukarami</strain>
    </source>
</reference>
<evidence type="ECO:0000313" key="11">
    <source>
        <dbReference type="EMBL" id="KAI8039646.1"/>
    </source>
</evidence>
<gene>
    <name evidence="11" type="ORF">M5D96_007066</name>
</gene>
<evidence type="ECO:0000256" key="6">
    <source>
        <dbReference type="ARBA" id="ARBA00023128"/>
    </source>
</evidence>
<dbReference type="GO" id="GO:0042407">
    <property type="term" value="P:cristae formation"/>
    <property type="evidence" value="ECO:0007669"/>
    <property type="project" value="TreeGrafter"/>
</dbReference>
<dbReference type="PANTHER" id="PTHR31816">
    <property type="entry name" value="MICOS COMPLEX SUBUNIT MIC13"/>
    <property type="match status" value="1"/>
</dbReference>
<feature type="signal peptide" evidence="10">
    <location>
        <begin position="1"/>
        <end position="18"/>
    </location>
</feature>
<dbReference type="InterPro" id="IPR026769">
    <property type="entry name" value="Mic13"/>
</dbReference>
<accession>A0A9P9YMH8</accession>
<sequence>MVVGLILRAGVVYAVVMATKNYGVWESPDRTQEVFDDTVEHIEPYADRALSKLNICPPRPPPEGEWTFFGIHYYNQFVKSVFDVLSVFPAGLAAFLEKVPGYVTAFIGSIQKYIKESQSKKKEITISKGQLDETPLVRPKGLVPPHCKDKNCPRAPLIPPECNRNRDSFIYEPRLPKKPPCECSKCKQRQAENLKDNERQCPRLPSNEKRCPCSEKPRPKARSEPIKSCKQCRKPPSETAG</sequence>
<keyword evidence="10" id="KW-0732">Signal</keyword>
<dbReference type="GO" id="GO:0061617">
    <property type="term" value="C:MICOS complex"/>
    <property type="evidence" value="ECO:0007669"/>
    <property type="project" value="UniProtKB-UniRule"/>
</dbReference>
<evidence type="ECO:0000256" key="5">
    <source>
        <dbReference type="ARBA" id="ARBA00022989"/>
    </source>
</evidence>
<evidence type="ECO:0000256" key="8">
    <source>
        <dbReference type="RuleBase" id="RU363009"/>
    </source>
</evidence>